<keyword evidence="2 5" id="KW-0812">Transmembrane</keyword>
<keyword evidence="8" id="KW-1185">Reference proteome</keyword>
<dbReference type="AlphaFoldDB" id="A0A3A5M6Z1"/>
<dbReference type="OrthoDB" id="4989419at2"/>
<accession>A0A3A5M6Z1</accession>
<sequence>MAPSARDHHPALRCAVGVGIPLLAVLLLGRLDLAVFATFGAFAGIYGRNEPHCRRLATQLRGGGLMLAVVLVAALTARADVGPWGLVLLASAVAGLGTFLAGLFRLRPGGSLFHIFAFAAIASVPAQPPLWQGITTAAATVVIAVILGQAGNLWPRYRTAWLRHIPADRITSRHIASLARESGLYLAAALLAGSLATLLGIGHTYWAMVAATVPLVGQSARARVTRGLQRILGTFAGLVLTALILLPDLEAWQLVLVIAGAQFAAEMFILRQYALAQAFVTPLALVAAELAHPTDATVLLADRAVETLIGAFVGIALVLALHLRQRVSREPV</sequence>
<dbReference type="InterPro" id="IPR049453">
    <property type="entry name" value="Memb_transporter_dom"/>
</dbReference>
<dbReference type="GO" id="GO:0016020">
    <property type="term" value="C:membrane"/>
    <property type="evidence" value="ECO:0007669"/>
    <property type="project" value="UniProtKB-SubCell"/>
</dbReference>
<comment type="caution">
    <text evidence="7">The sequence shown here is derived from an EMBL/GenBank/DDBJ whole genome shotgun (WGS) entry which is preliminary data.</text>
</comment>
<protein>
    <submittedName>
        <fullName evidence="7">FUSC family protein</fullName>
    </submittedName>
</protein>
<gene>
    <name evidence="7" type="ORF">D6T63_08070</name>
</gene>
<feature type="transmembrane region" description="Helical" evidence="5">
    <location>
        <begin position="254"/>
        <end position="274"/>
    </location>
</feature>
<comment type="subcellular location">
    <subcellularLocation>
        <location evidence="1">Membrane</location>
        <topology evidence="1">Multi-pass membrane protein</topology>
    </subcellularLocation>
</comment>
<keyword evidence="3 5" id="KW-1133">Transmembrane helix</keyword>
<evidence type="ECO:0000256" key="5">
    <source>
        <dbReference type="SAM" id="Phobius"/>
    </source>
</evidence>
<evidence type="ECO:0000256" key="2">
    <source>
        <dbReference type="ARBA" id="ARBA00022692"/>
    </source>
</evidence>
<dbReference type="EMBL" id="QZVT01000004">
    <property type="protein sequence ID" value="RJT80225.1"/>
    <property type="molecule type" value="Genomic_DNA"/>
</dbReference>
<keyword evidence="4 5" id="KW-0472">Membrane</keyword>
<evidence type="ECO:0000259" key="6">
    <source>
        <dbReference type="Pfam" id="PF13515"/>
    </source>
</evidence>
<proteinExistence type="predicted"/>
<feature type="transmembrane region" description="Helical" evidence="5">
    <location>
        <begin position="228"/>
        <end position="247"/>
    </location>
</feature>
<evidence type="ECO:0000313" key="8">
    <source>
        <dbReference type="Proteomes" id="UP000272560"/>
    </source>
</evidence>
<evidence type="ECO:0000256" key="4">
    <source>
        <dbReference type="ARBA" id="ARBA00023136"/>
    </source>
</evidence>
<feature type="transmembrane region" description="Helical" evidence="5">
    <location>
        <begin position="183"/>
        <end position="208"/>
    </location>
</feature>
<feature type="transmembrane region" description="Helical" evidence="5">
    <location>
        <begin position="83"/>
        <end position="104"/>
    </location>
</feature>
<organism evidence="7 8">
    <name type="scientific">Arthrobacter cheniae</name>
    <dbReference type="NCBI Taxonomy" id="1258888"/>
    <lineage>
        <taxon>Bacteria</taxon>
        <taxon>Bacillati</taxon>
        <taxon>Actinomycetota</taxon>
        <taxon>Actinomycetes</taxon>
        <taxon>Micrococcales</taxon>
        <taxon>Micrococcaceae</taxon>
        <taxon>Arthrobacter</taxon>
    </lineage>
</organism>
<name>A0A3A5M6Z1_9MICC</name>
<reference evidence="7 8" key="1">
    <citation type="submission" date="2018-09" db="EMBL/GenBank/DDBJ databases">
        <title>Novel species of Arthrobacter.</title>
        <authorList>
            <person name="Liu Q."/>
            <person name="Xin Y.-H."/>
        </authorList>
    </citation>
    <scope>NUCLEOTIDE SEQUENCE [LARGE SCALE GENOMIC DNA]</scope>
    <source>
        <strain evidence="7 8">Hz2</strain>
    </source>
</reference>
<dbReference type="Pfam" id="PF13515">
    <property type="entry name" value="FUSC_2"/>
    <property type="match status" value="1"/>
</dbReference>
<feature type="domain" description="Integral membrane bound transporter" evidence="6">
    <location>
        <begin position="191"/>
        <end position="316"/>
    </location>
</feature>
<feature type="transmembrane region" description="Helical" evidence="5">
    <location>
        <begin position="111"/>
        <end position="128"/>
    </location>
</feature>
<evidence type="ECO:0000256" key="3">
    <source>
        <dbReference type="ARBA" id="ARBA00022989"/>
    </source>
</evidence>
<evidence type="ECO:0000313" key="7">
    <source>
        <dbReference type="EMBL" id="RJT80225.1"/>
    </source>
</evidence>
<feature type="transmembrane region" description="Helical" evidence="5">
    <location>
        <begin position="134"/>
        <end position="154"/>
    </location>
</feature>
<dbReference type="Proteomes" id="UP000272560">
    <property type="component" value="Unassembled WGS sequence"/>
</dbReference>
<evidence type="ECO:0000256" key="1">
    <source>
        <dbReference type="ARBA" id="ARBA00004141"/>
    </source>
</evidence>
<feature type="transmembrane region" description="Helical" evidence="5">
    <location>
        <begin position="58"/>
        <end position="77"/>
    </location>
</feature>
<feature type="transmembrane region" description="Helical" evidence="5">
    <location>
        <begin position="20"/>
        <end position="46"/>
    </location>
</feature>
<feature type="transmembrane region" description="Helical" evidence="5">
    <location>
        <begin position="304"/>
        <end position="323"/>
    </location>
</feature>